<evidence type="ECO:0000313" key="8">
    <source>
        <dbReference type="EMBL" id="MBO4161719.1"/>
    </source>
</evidence>
<accession>A0ABS3V7Y7</accession>
<dbReference type="SMART" id="SM00905">
    <property type="entry name" value="FolB"/>
    <property type="match status" value="1"/>
</dbReference>
<comment type="similarity">
    <text evidence="1">Belongs to the DHNA family.</text>
</comment>
<feature type="domain" description="Dihydroneopterin aldolase/epimerase" evidence="7">
    <location>
        <begin position="4"/>
        <end position="114"/>
    </location>
</feature>
<dbReference type="NCBIfam" id="TIGR00526">
    <property type="entry name" value="folB_dom"/>
    <property type="match status" value="1"/>
</dbReference>
<dbReference type="InterPro" id="IPR006157">
    <property type="entry name" value="FolB_dom"/>
</dbReference>
<gene>
    <name evidence="8" type="ORF">JQN83_12995</name>
</gene>
<reference evidence="8 9" key="1">
    <citation type="submission" date="2021-03" db="EMBL/GenBank/DDBJ databases">
        <authorList>
            <person name="Lee D.-H."/>
        </authorList>
    </citation>
    <scope>NUCLEOTIDE SEQUENCE [LARGE SCALE GENOMIC DNA]</scope>
    <source>
        <strain evidence="8 9">MMS20-R2-23</strain>
    </source>
</reference>
<comment type="caution">
    <text evidence="8">The sequence shown here is derived from an EMBL/GenBank/DDBJ whole genome shotgun (WGS) entry which is preliminary data.</text>
</comment>
<dbReference type="SUPFAM" id="SSF55620">
    <property type="entry name" value="Tetrahydrobiopterin biosynthesis enzymes-like"/>
    <property type="match status" value="1"/>
</dbReference>
<evidence type="ECO:0000259" key="7">
    <source>
        <dbReference type="SMART" id="SM00905"/>
    </source>
</evidence>
<evidence type="ECO:0000256" key="4">
    <source>
        <dbReference type="ARBA" id="ARBA00044039"/>
    </source>
</evidence>
<keyword evidence="9" id="KW-1185">Reference proteome</keyword>
<dbReference type="EC" id="5.1.99.7" evidence="4"/>
<organism evidence="8 9">
    <name type="scientific">Micromonospora antibiotica</name>
    <dbReference type="NCBI Taxonomy" id="2807623"/>
    <lineage>
        <taxon>Bacteria</taxon>
        <taxon>Bacillati</taxon>
        <taxon>Actinomycetota</taxon>
        <taxon>Actinomycetes</taxon>
        <taxon>Micromonosporales</taxon>
        <taxon>Micromonosporaceae</taxon>
        <taxon>Micromonospora</taxon>
    </lineage>
</organism>
<dbReference type="Proteomes" id="UP000671399">
    <property type="component" value="Unassembled WGS sequence"/>
</dbReference>
<dbReference type="InterPro" id="IPR006156">
    <property type="entry name" value="Dihydroneopterin_aldolase"/>
</dbReference>
<evidence type="ECO:0000256" key="3">
    <source>
        <dbReference type="ARBA" id="ARBA00043806"/>
    </source>
</evidence>
<name>A0ABS3V7Y7_9ACTN</name>
<dbReference type="EMBL" id="JAGFWR010000005">
    <property type="protein sequence ID" value="MBO4161719.1"/>
    <property type="molecule type" value="Genomic_DNA"/>
</dbReference>
<comment type="catalytic activity">
    <reaction evidence="3">
        <text>7,8-dihydroneopterin 3'-triphosphate = 7,8-dihydromonapterin 3'-triphosphate</text>
        <dbReference type="Rhea" id="RHEA:28346"/>
        <dbReference type="ChEBI" id="CHEBI:58462"/>
        <dbReference type="ChEBI" id="CHEBI:61186"/>
        <dbReference type="EC" id="5.1.99.7"/>
    </reaction>
</comment>
<keyword evidence="2" id="KW-0413">Isomerase</keyword>
<dbReference type="Gene3D" id="3.30.1130.10">
    <property type="match status" value="1"/>
</dbReference>
<dbReference type="Pfam" id="PF02152">
    <property type="entry name" value="FolB"/>
    <property type="match status" value="1"/>
</dbReference>
<dbReference type="InterPro" id="IPR043133">
    <property type="entry name" value="GTP-CH-I_C/QueF"/>
</dbReference>
<evidence type="ECO:0000256" key="5">
    <source>
        <dbReference type="ARBA" id="ARBA00044197"/>
    </source>
</evidence>
<evidence type="ECO:0000256" key="2">
    <source>
        <dbReference type="ARBA" id="ARBA00023235"/>
    </source>
</evidence>
<evidence type="ECO:0000256" key="6">
    <source>
        <dbReference type="ARBA" id="ARBA00044306"/>
    </source>
</evidence>
<protein>
    <recommendedName>
        <fullName evidence="5">Dihydroneopterin triphosphate 2'-epimerase</fullName>
        <ecNumber evidence="4">5.1.99.7</ecNumber>
    </recommendedName>
    <alternativeName>
        <fullName evidence="6">D-erythro-7,8-dihydroneopterin triphosphate epimerase</fullName>
    </alternativeName>
</protein>
<evidence type="ECO:0000256" key="1">
    <source>
        <dbReference type="ARBA" id="ARBA00005708"/>
    </source>
</evidence>
<dbReference type="PANTHER" id="PTHR42844">
    <property type="entry name" value="DIHYDRONEOPTERIN ALDOLASE 1-RELATED"/>
    <property type="match status" value="1"/>
</dbReference>
<evidence type="ECO:0000313" key="9">
    <source>
        <dbReference type="Proteomes" id="UP000671399"/>
    </source>
</evidence>
<dbReference type="RefSeq" id="WP_208567367.1">
    <property type="nucleotide sequence ID" value="NZ_JAGFWR010000005.1"/>
</dbReference>
<sequence>MDLIEVTALRLRCIIGVRAEERRDLSDLVIDLAIGTEARPAALVDDVTEVWNYRTATKGVIALVQQSEYHTIEALAEAIATHLVDDHHAPYAKVRVSKPGALRFADDVAVVIERGHR</sequence>
<proteinExistence type="inferred from homology"/>
<dbReference type="PANTHER" id="PTHR42844:SF10">
    <property type="entry name" value="DIHYDRONEOPTERIN TRIPHOSPHATE 2'-EPIMERASE"/>
    <property type="match status" value="1"/>
</dbReference>